<name>A0ABW8EFR7_STRT5</name>
<sequence>MNDRVAMGLALGGGYVLGRTRKAKWALGAAALLAGRRLAPEAAALAGFVRDSLGGRPGLEEIRARIAEDLRGVGSAAVAVLVERQLGAVADRLHDRTEEVRDRLAALTGGDSDGGDDGDEPDGDGGADGSGDDG</sequence>
<accession>A0ABW8EFR7</accession>
<proteinExistence type="predicted"/>
<gene>
    <name evidence="2" type="ORF">ACIO7M_13320</name>
</gene>
<feature type="region of interest" description="Disordered" evidence="1">
    <location>
        <begin position="102"/>
        <end position="134"/>
    </location>
</feature>
<comment type="caution">
    <text evidence="2">The sequence shown here is derived from an EMBL/GenBank/DDBJ whole genome shotgun (WGS) entry which is preliminary data.</text>
</comment>
<protein>
    <recommendedName>
        <fullName evidence="4">DNA primase</fullName>
    </recommendedName>
</protein>
<feature type="compositionally biased region" description="Acidic residues" evidence="1">
    <location>
        <begin position="113"/>
        <end position="134"/>
    </location>
</feature>
<evidence type="ECO:0000256" key="1">
    <source>
        <dbReference type="SAM" id="MobiDB-lite"/>
    </source>
</evidence>
<evidence type="ECO:0000313" key="2">
    <source>
        <dbReference type="EMBL" id="MFJ2822080.1"/>
    </source>
</evidence>
<evidence type="ECO:0000313" key="3">
    <source>
        <dbReference type="Proteomes" id="UP001617351"/>
    </source>
</evidence>
<evidence type="ECO:0008006" key="4">
    <source>
        <dbReference type="Google" id="ProtNLM"/>
    </source>
</evidence>
<dbReference type="Proteomes" id="UP001617351">
    <property type="component" value="Unassembled WGS sequence"/>
</dbReference>
<dbReference type="RefSeq" id="WP_402380409.1">
    <property type="nucleotide sequence ID" value="NZ_JBIUYY010000005.1"/>
</dbReference>
<organism evidence="2 3">
    <name type="scientific">Streptomyces toxytricini</name>
    <name type="common">Actinomyces toxytricini</name>
    <dbReference type="NCBI Taxonomy" id="67369"/>
    <lineage>
        <taxon>Bacteria</taxon>
        <taxon>Bacillati</taxon>
        <taxon>Actinomycetota</taxon>
        <taxon>Actinomycetes</taxon>
        <taxon>Kitasatosporales</taxon>
        <taxon>Streptomycetaceae</taxon>
        <taxon>Streptomyces</taxon>
    </lineage>
</organism>
<dbReference type="EMBL" id="JBIUYY010000005">
    <property type="protein sequence ID" value="MFJ2822080.1"/>
    <property type="molecule type" value="Genomic_DNA"/>
</dbReference>
<keyword evidence="3" id="KW-1185">Reference proteome</keyword>
<reference evidence="2 3" key="1">
    <citation type="submission" date="2024-10" db="EMBL/GenBank/DDBJ databases">
        <title>The Natural Products Discovery Center: Release of the First 8490 Sequenced Strains for Exploring Actinobacteria Biosynthetic Diversity.</title>
        <authorList>
            <person name="Kalkreuter E."/>
            <person name="Kautsar S.A."/>
            <person name="Yang D."/>
            <person name="Bader C.D."/>
            <person name="Teijaro C.N."/>
            <person name="Fluegel L."/>
            <person name="Davis C.M."/>
            <person name="Simpson J.R."/>
            <person name="Lauterbach L."/>
            <person name="Steele A.D."/>
            <person name="Gui C."/>
            <person name="Meng S."/>
            <person name="Li G."/>
            <person name="Viehrig K."/>
            <person name="Ye F."/>
            <person name="Su P."/>
            <person name="Kiefer A.F."/>
            <person name="Nichols A."/>
            <person name="Cepeda A.J."/>
            <person name="Yan W."/>
            <person name="Fan B."/>
            <person name="Jiang Y."/>
            <person name="Adhikari A."/>
            <person name="Zheng C.-J."/>
            <person name="Schuster L."/>
            <person name="Cowan T.M."/>
            <person name="Smanski M.J."/>
            <person name="Chevrette M.G."/>
            <person name="De Carvalho L.P.S."/>
            <person name="Shen B."/>
        </authorList>
    </citation>
    <scope>NUCLEOTIDE SEQUENCE [LARGE SCALE GENOMIC DNA]</scope>
    <source>
        <strain evidence="2 3">NPDC087220</strain>
    </source>
</reference>